<dbReference type="EMBL" id="UINC01098735">
    <property type="protein sequence ID" value="SVC57485.1"/>
    <property type="molecule type" value="Genomic_DNA"/>
</dbReference>
<evidence type="ECO:0000313" key="1">
    <source>
        <dbReference type="EMBL" id="SVC57485.1"/>
    </source>
</evidence>
<name>A0A382NAY4_9ZZZZ</name>
<proteinExistence type="predicted"/>
<dbReference type="AlphaFoldDB" id="A0A382NAY4"/>
<gene>
    <name evidence="1" type="ORF">METZ01_LOCUS310339</name>
</gene>
<organism evidence="1">
    <name type="scientific">marine metagenome</name>
    <dbReference type="NCBI Taxonomy" id="408172"/>
    <lineage>
        <taxon>unclassified sequences</taxon>
        <taxon>metagenomes</taxon>
        <taxon>ecological metagenomes</taxon>
    </lineage>
</organism>
<sequence length="35" mass="3981">MDRLPRLRGALYVQGEQRPFRVRLTLATSGQHVAS</sequence>
<protein>
    <submittedName>
        <fullName evidence="1">Uncharacterized protein</fullName>
    </submittedName>
</protein>
<reference evidence="1" key="1">
    <citation type="submission" date="2018-05" db="EMBL/GenBank/DDBJ databases">
        <authorList>
            <person name="Lanie J.A."/>
            <person name="Ng W.-L."/>
            <person name="Kazmierczak K.M."/>
            <person name="Andrzejewski T.M."/>
            <person name="Davidsen T.M."/>
            <person name="Wayne K.J."/>
            <person name="Tettelin H."/>
            <person name="Glass J.I."/>
            <person name="Rusch D."/>
            <person name="Podicherti R."/>
            <person name="Tsui H.-C.T."/>
            <person name="Winkler M.E."/>
        </authorList>
    </citation>
    <scope>NUCLEOTIDE SEQUENCE</scope>
</reference>
<accession>A0A382NAY4</accession>